<dbReference type="OrthoDB" id="4892971at2759"/>
<keyword evidence="4" id="KW-1185">Reference proteome</keyword>
<dbReference type="AlphaFoldDB" id="A0A162PJW8"/>
<dbReference type="STRING" id="1573173.A0A162PJW8"/>
<name>A0A162PJW8_COLIC</name>
<evidence type="ECO:0000313" key="3">
    <source>
        <dbReference type="EMBL" id="KZL87233.1"/>
    </source>
</evidence>
<protein>
    <submittedName>
        <fullName evidence="3">Ethyl tert-butyl ether degradation</fullName>
    </submittedName>
</protein>
<dbReference type="PANTHER" id="PTHR40260:SF2">
    <property type="entry name" value="BLR8190 PROTEIN"/>
    <property type="match status" value="1"/>
</dbReference>
<gene>
    <name evidence="3" type="ORF">CI238_10882</name>
</gene>
<dbReference type="Pfam" id="PF07110">
    <property type="entry name" value="EthD"/>
    <property type="match status" value="1"/>
</dbReference>
<dbReference type="PANTHER" id="PTHR40260">
    <property type="entry name" value="BLR8190 PROTEIN"/>
    <property type="match status" value="1"/>
</dbReference>
<organism evidence="3 4">
    <name type="scientific">Colletotrichum incanum</name>
    <name type="common">Soybean anthracnose fungus</name>
    <dbReference type="NCBI Taxonomy" id="1573173"/>
    <lineage>
        <taxon>Eukaryota</taxon>
        <taxon>Fungi</taxon>
        <taxon>Dikarya</taxon>
        <taxon>Ascomycota</taxon>
        <taxon>Pezizomycotina</taxon>
        <taxon>Sordariomycetes</taxon>
        <taxon>Hypocreomycetidae</taxon>
        <taxon>Glomerellales</taxon>
        <taxon>Glomerellaceae</taxon>
        <taxon>Colletotrichum</taxon>
        <taxon>Colletotrichum spaethianum species complex</taxon>
    </lineage>
</organism>
<dbReference type="SUPFAM" id="SSF54909">
    <property type="entry name" value="Dimeric alpha+beta barrel"/>
    <property type="match status" value="1"/>
</dbReference>
<feature type="domain" description="EthD" evidence="2">
    <location>
        <begin position="20"/>
        <end position="94"/>
    </location>
</feature>
<reference evidence="3 4" key="1">
    <citation type="submission" date="2015-06" db="EMBL/GenBank/DDBJ databases">
        <title>Survival trade-offs in plant roots during colonization by closely related pathogenic and mutualistic fungi.</title>
        <authorList>
            <person name="Hacquard S."/>
            <person name="Kracher B."/>
            <person name="Hiruma K."/>
            <person name="Weinman A."/>
            <person name="Muench P."/>
            <person name="Garrido Oter R."/>
            <person name="Ver Loren van Themaat E."/>
            <person name="Dallerey J.-F."/>
            <person name="Damm U."/>
            <person name="Henrissat B."/>
            <person name="Lespinet O."/>
            <person name="Thon M."/>
            <person name="Kemen E."/>
            <person name="McHardy A.C."/>
            <person name="Schulze-Lefert P."/>
            <person name="O'Connell R.J."/>
        </authorList>
    </citation>
    <scope>NUCLEOTIDE SEQUENCE [LARGE SCALE GENOMIC DNA]</scope>
    <source>
        <strain evidence="3 4">MAFF 238704</strain>
    </source>
</reference>
<dbReference type="InterPro" id="IPR011008">
    <property type="entry name" value="Dimeric_a/b-barrel"/>
</dbReference>
<dbReference type="Gene3D" id="3.30.70.100">
    <property type="match status" value="1"/>
</dbReference>
<proteinExistence type="inferred from homology"/>
<dbReference type="GO" id="GO:0016491">
    <property type="term" value="F:oxidoreductase activity"/>
    <property type="evidence" value="ECO:0007669"/>
    <property type="project" value="InterPro"/>
</dbReference>
<dbReference type="NCBIfam" id="TIGR02118">
    <property type="entry name" value="EthD family reductase"/>
    <property type="match status" value="1"/>
</dbReference>
<dbReference type="EMBL" id="LFIW01000320">
    <property type="protein sequence ID" value="KZL87233.1"/>
    <property type="molecule type" value="Genomic_DNA"/>
</dbReference>
<comment type="caution">
    <text evidence="3">The sequence shown here is derived from an EMBL/GenBank/DDBJ whole genome shotgun (WGS) entry which is preliminary data.</text>
</comment>
<evidence type="ECO:0000313" key="4">
    <source>
        <dbReference type="Proteomes" id="UP000076584"/>
    </source>
</evidence>
<sequence>MPITVTVVFPNEPDAKYDIEYYVKTHMPLIEKLWGKYGSGSWTVTKFQNGVDGSAPLYAFGSVVTWDSLDQIKAAFGGPEVGEIMGDVANFSNKQPIFLVGEVLH</sequence>
<evidence type="ECO:0000259" key="2">
    <source>
        <dbReference type="Pfam" id="PF07110"/>
    </source>
</evidence>
<evidence type="ECO:0000256" key="1">
    <source>
        <dbReference type="ARBA" id="ARBA00005986"/>
    </source>
</evidence>
<comment type="similarity">
    <text evidence="1">Belongs to the tpcK family.</text>
</comment>
<dbReference type="InterPro" id="IPR009799">
    <property type="entry name" value="EthD_dom"/>
</dbReference>
<dbReference type="Proteomes" id="UP000076584">
    <property type="component" value="Unassembled WGS sequence"/>
</dbReference>
<accession>A0A162PJW8</accession>